<organism evidence="4 5">
    <name type="scientific">Halobacterium litoreum</name>
    <dbReference type="NCBI Taxonomy" id="2039234"/>
    <lineage>
        <taxon>Archaea</taxon>
        <taxon>Methanobacteriati</taxon>
        <taxon>Methanobacteriota</taxon>
        <taxon>Stenosarchaea group</taxon>
        <taxon>Halobacteria</taxon>
        <taxon>Halobacteriales</taxon>
        <taxon>Halobacteriaceae</taxon>
        <taxon>Halobacterium</taxon>
    </lineage>
</organism>
<dbReference type="EMBL" id="JBHRWN010000002">
    <property type="protein sequence ID" value="MFC3476569.1"/>
    <property type="molecule type" value="Genomic_DNA"/>
</dbReference>
<accession>A0ABD5NBZ5</accession>
<dbReference type="Proteomes" id="UP001595660">
    <property type="component" value="Unassembled WGS sequence"/>
</dbReference>
<dbReference type="RefSeq" id="WP_232572284.1">
    <property type="nucleotide sequence ID" value="NZ_CP089466.1"/>
</dbReference>
<evidence type="ECO:0000256" key="3">
    <source>
        <dbReference type="ARBA" id="ARBA00022752"/>
    </source>
</evidence>
<reference evidence="4 5" key="1">
    <citation type="journal article" date="2019" name="Int. J. Syst. Evol. Microbiol.">
        <title>The Global Catalogue of Microorganisms (GCM) 10K type strain sequencing project: providing services to taxonomists for standard genome sequencing and annotation.</title>
        <authorList>
            <consortium name="The Broad Institute Genomics Platform"/>
            <consortium name="The Broad Institute Genome Sequencing Center for Infectious Disease"/>
            <person name="Wu L."/>
            <person name="Ma J."/>
        </authorList>
    </citation>
    <scope>NUCLEOTIDE SEQUENCE [LARGE SCALE GENOMIC DNA]</scope>
    <source>
        <strain evidence="4 5">CGMCC 1.12562</strain>
    </source>
</reference>
<evidence type="ECO:0000256" key="2">
    <source>
        <dbReference type="ARBA" id="ARBA00019066"/>
    </source>
</evidence>
<comment type="pathway">
    <text evidence="1">Biopolymer metabolism; poly-(R)-3-hydroxybutanoate biosynthesis.</text>
</comment>
<evidence type="ECO:0000313" key="4">
    <source>
        <dbReference type="EMBL" id="MFC3476569.1"/>
    </source>
</evidence>
<keyword evidence="5" id="KW-1185">Reference proteome</keyword>
<gene>
    <name evidence="4" type="ORF">ACFOKC_02400</name>
</gene>
<dbReference type="GeneID" id="69117520"/>
<proteinExistence type="predicted"/>
<evidence type="ECO:0000256" key="1">
    <source>
        <dbReference type="ARBA" id="ARBA00004683"/>
    </source>
</evidence>
<evidence type="ECO:0000313" key="5">
    <source>
        <dbReference type="Proteomes" id="UP001595660"/>
    </source>
</evidence>
<protein>
    <recommendedName>
        <fullName evidence="2">Poly(3-hydroxyalkanoate) polymerase subunit PhaE</fullName>
    </recommendedName>
</protein>
<keyword evidence="3" id="KW-0583">PHB biosynthesis</keyword>
<name>A0ABD5NBZ5_9EURY</name>
<dbReference type="GO" id="GO:0042619">
    <property type="term" value="P:poly-hydroxybutyrate biosynthetic process"/>
    <property type="evidence" value="ECO:0007669"/>
    <property type="project" value="UniProtKB-KW"/>
</dbReference>
<dbReference type="InterPro" id="IPR010123">
    <property type="entry name" value="PHA_synth_III_E"/>
</dbReference>
<comment type="caution">
    <text evidence="4">The sequence shown here is derived from an EMBL/GenBank/DDBJ whole genome shotgun (WGS) entry which is preliminary data.</text>
</comment>
<sequence>MSSDTPGMEWFERVAEVNRQYADAAEQTMNAQSRFVDAWLDSVDQLTRQNRADETAASVANAYEVWMQAADDALEQVTDVVEGEDVDVERFRDTWLNAANRAFKETMETSAFAYATGQGLDDALELRQQFDDITEDAVHEMGLPTEGDVTEIGERLVELERRQHAVEQRLDRILDAVETEGE</sequence>
<dbReference type="AlphaFoldDB" id="A0ABD5NBZ5"/>
<dbReference type="Pfam" id="PF09712">
    <property type="entry name" value="PHA_synth_III_E"/>
    <property type="match status" value="1"/>
</dbReference>